<accession>A0ACC1J2E1</accession>
<protein>
    <submittedName>
        <fullName evidence="1">Uncharacterized protein</fullName>
    </submittedName>
</protein>
<gene>
    <name evidence="1" type="ORF">FBU59_005539</name>
</gene>
<keyword evidence="2" id="KW-1185">Reference proteome</keyword>
<reference evidence="1" key="1">
    <citation type="submission" date="2022-07" db="EMBL/GenBank/DDBJ databases">
        <title>Phylogenomic reconstructions and comparative analyses of Kickxellomycotina fungi.</title>
        <authorList>
            <person name="Reynolds N.K."/>
            <person name="Stajich J.E."/>
            <person name="Barry K."/>
            <person name="Grigoriev I.V."/>
            <person name="Crous P."/>
            <person name="Smith M.E."/>
        </authorList>
    </citation>
    <scope>NUCLEOTIDE SEQUENCE</scope>
    <source>
        <strain evidence="1">NRRL 5244</strain>
    </source>
</reference>
<comment type="caution">
    <text evidence="1">The sequence shown here is derived from an EMBL/GenBank/DDBJ whole genome shotgun (WGS) entry which is preliminary data.</text>
</comment>
<sequence length="450" mass="48499">MLYKRTNRQSLKDLLMLPVQRVMRYTLLLKNILKHTPVTHGDHVELCRAVKNASRLASIVNECRRKQEESEQVMGIFQAIELCPPMPYADSRTFVTEFIVRELISRQPTRLILFNDMLVVAQAPAQAKIDVVTASANETAEAQIEWTYYGSALLDQVEVQNADESTNTLITILSLNRSTTVKSSMDDSTLGRRSLPSNDDAGSDELVLSPVYSGATISNSPETRPRTSAGRHAQDGASMLSETSLRDAFSSKMKPKRKGKIRKGILQSGSSNDAIPDHIAALSHSTFPSPVPSMMYSDLIATRLPSHAAKDNSPEPVSATGGQPMTPPLQPQRPKTSQGITSAHSLSSASTLHLNSHTGSMDGLPPVPALPEPANSSSNMLVQSPPSMAPPKGVQLTLVMQHTSSLERKKFVMALKDVSTKYASGTGAGASAMDDPEALADLSLDAAASD</sequence>
<evidence type="ECO:0000313" key="2">
    <source>
        <dbReference type="Proteomes" id="UP001150603"/>
    </source>
</evidence>
<dbReference type="Proteomes" id="UP001150603">
    <property type="component" value="Unassembled WGS sequence"/>
</dbReference>
<feature type="non-terminal residue" evidence="1">
    <location>
        <position position="450"/>
    </location>
</feature>
<evidence type="ECO:0000313" key="1">
    <source>
        <dbReference type="EMBL" id="KAJ1934916.1"/>
    </source>
</evidence>
<name>A0ACC1J2E1_9FUNG</name>
<organism evidence="1 2">
    <name type="scientific">Linderina macrospora</name>
    <dbReference type="NCBI Taxonomy" id="4868"/>
    <lineage>
        <taxon>Eukaryota</taxon>
        <taxon>Fungi</taxon>
        <taxon>Fungi incertae sedis</taxon>
        <taxon>Zoopagomycota</taxon>
        <taxon>Kickxellomycotina</taxon>
        <taxon>Kickxellomycetes</taxon>
        <taxon>Kickxellales</taxon>
        <taxon>Kickxellaceae</taxon>
        <taxon>Linderina</taxon>
    </lineage>
</organism>
<proteinExistence type="predicted"/>
<dbReference type="EMBL" id="JANBPW010004445">
    <property type="protein sequence ID" value="KAJ1934916.1"/>
    <property type="molecule type" value="Genomic_DNA"/>
</dbReference>